<keyword evidence="3" id="KW-1185">Reference proteome</keyword>
<feature type="compositionally biased region" description="Polar residues" evidence="1">
    <location>
        <begin position="409"/>
        <end position="431"/>
    </location>
</feature>
<protein>
    <submittedName>
        <fullName evidence="2">Uncharacterized protein</fullName>
    </submittedName>
</protein>
<feature type="region of interest" description="Disordered" evidence="1">
    <location>
        <begin position="385"/>
        <end position="443"/>
    </location>
</feature>
<name>G4T9T0_SERID</name>
<dbReference type="EMBL" id="CAFZ01000025">
    <property type="protein sequence ID" value="CCA68083.1"/>
    <property type="molecule type" value="Genomic_DNA"/>
</dbReference>
<feature type="compositionally biased region" description="Basic and acidic residues" evidence="1">
    <location>
        <begin position="385"/>
        <end position="407"/>
    </location>
</feature>
<proteinExistence type="predicted"/>
<dbReference type="InParanoid" id="G4T9T0"/>
<comment type="caution">
    <text evidence="2">The sequence shown here is derived from an EMBL/GenBank/DDBJ whole genome shotgun (WGS) entry which is preliminary data.</text>
</comment>
<sequence>MGTINNAQVSKLFKDLIDASPELQLRIELIHDGLLLHHRGSPTPLPANVLLNHVLARRRAWENLDPRWIWDEDCPDTESAQFEICDGIWAHSSNHIGDGSFIGLKYRELAPPPSQSQDVTPDDMNMPWEHTIDHLGMNATDFSFNAYHDAQILMESLYDNTVRRMHFRRISTNEVHPDAAAPYFDIFAKDCSVWAGCQTIAYQNRVLMMFSDWNGDLRTSAAMVIDWKLSKAVLEFKPFTPVTDAAFVSSHRILLLHLGDAQHGPYVDLHTLAPDSANRTILCRFHFPSSLQAFNGWFFTHPGSRFGEDQYSNALFGATRPNGRDEEGWKVPVHNHSPVTQAKLFITDPRVEIVGCMLSGGDEDEEIFLALSVGRMVKLYNARARPEDESMGKGEEETDRKMDDLKQDTGCQPTDVGSQEDSKATPESQGTHADDDISQSEPCSQSVIPECSLSFLWDEWGPDSSRCLPSRRIFNAGFRSTAGSRMMVWDVGTTMPRGVNLAVLDFNPLPIRRAEAKKWMKLAISHPQEKAGNIEADTSSTTSRDTGWVEGDTNISGEDAVGPITKPGMNSNQTIQEPNIVITDRLVVRTVTAPTVTHLPGWSTDIETRLPYRIFTLRWDFDLNIVGMNDTTIICRGDSSYQFFSFLPHFDEPEETVPLLGTRPTFLFPLDLVNLQGFTGSNNEELENDWGEDAHEQTAQFAATLIGGQLVDVNVESIGLELLDMDPLQDPAQAHANSSNH</sequence>
<dbReference type="Proteomes" id="UP000007148">
    <property type="component" value="Unassembled WGS sequence"/>
</dbReference>
<evidence type="ECO:0000313" key="2">
    <source>
        <dbReference type="EMBL" id="CCA68083.1"/>
    </source>
</evidence>
<gene>
    <name evidence="2" type="ORF">PIIN_01951</name>
</gene>
<accession>G4T9T0</accession>
<reference evidence="2 3" key="1">
    <citation type="journal article" date="2011" name="PLoS Pathog.">
        <title>Endophytic Life Strategies Decoded by Genome and Transcriptome Analyses of the Mutualistic Root Symbiont Piriformospora indica.</title>
        <authorList>
            <person name="Zuccaro A."/>
            <person name="Lahrmann U."/>
            <person name="Guldener U."/>
            <person name="Langen G."/>
            <person name="Pfiffi S."/>
            <person name="Biedenkopf D."/>
            <person name="Wong P."/>
            <person name="Samans B."/>
            <person name="Grimm C."/>
            <person name="Basiewicz M."/>
            <person name="Murat C."/>
            <person name="Martin F."/>
            <person name="Kogel K.H."/>
        </authorList>
    </citation>
    <scope>NUCLEOTIDE SEQUENCE [LARGE SCALE GENOMIC DNA]</scope>
    <source>
        <strain evidence="2 3">DSM 11827</strain>
    </source>
</reference>
<dbReference type="OrthoDB" id="2745718at2759"/>
<organism evidence="2 3">
    <name type="scientific">Serendipita indica (strain DSM 11827)</name>
    <name type="common">Root endophyte fungus</name>
    <name type="synonym">Piriformospora indica</name>
    <dbReference type="NCBI Taxonomy" id="1109443"/>
    <lineage>
        <taxon>Eukaryota</taxon>
        <taxon>Fungi</taxon>
        <taxon>Dikarya</taxon>
        <taxon>Basidiomycota</taxon>
        <taxon>Agaricomycotina</taxon>
        <taxon>Agaricomycetes</taxon>
        <taxon>Sebacinales</taxon>
        <taxon>Serendipitaceae</taxon>
        <taxon>Serendipita</taxon>
    </lineage>
</organism>
<feature type="region of interest" description="Disordered" evidence="1">
    <location>
        <begin position="533"/>
        <end position="572"/>
    </location>
</feature>
<dbReference type="AlphaFoldDB" id="G4T9T0"/>
<dbReference type="HOGENOM" id="CLU_398537_0_0_1"/>
<feature type="compositionally biased region" description="Polar residues" evidence="1">
    <location>
        <begin position="536"/>
        <end position="545"/>
    </location>
</feature>
<evidence type="ECO:0000256" key="1">
    <source>
        <dbReference type="SAM" id="MobiDB-lite"/>
    </source>
</evidence>
<evidence type="ECO:0000313" key="3">
    <source>
        <dbReference type="Proteomes" id="UP000007148"/>
    </source>
</evidence>